<accession>A0A0M0K831</accession>
<gene>
    <name evidence="1" type="ORF">Ctob_008718</name>
</gene>
<name>A0A0M0K831_9EUKA</name>
<proteinExistence type="predicted"/>
<dbReference type="AlphaFoldDB" id="A0A0M0K831"/>
<evidence type="ECO:0000313" key="1">
    <source>
        <dbReference type="EMBL" id="KOO34944.1"/>
    </source>
</evidence>
<comment type="caution">
    <text evidence="1">The sequence shown here is derived from an EMBL/GenBank/DDBJ whole genome shotgun (WGS) entry which is preliminary data.</text>
</comment>
<reference evidence="2" key="1">
    <citation type="journal article" date="2015" name="PLoS Genet.">
        <title>Genome Sequence and Transcriptome Analyses of Chrysochromulina tobin: Metabolic Tools for Enhanced Algal Fitness in the Prominent Order Prymnesiales (Haptophyceae).</title>
        <authorList>
            <person name="Hovde B.T."/>
            <person name="Deodato C.R."/>
            <person name="Hunsperger H.M."/>
            <person name="Ryken S.A."/>
            <person name="Yost W."/>
            <person name="Jha R.K."/>
            <person name="Patterson J."/>
            <person name="Monnat R.J. Jr."/>
            <person name="Barlow S.B."/>
            <person name="Starkenburg S.R."/>
            <person name="Cattolico R.A."/>
        </authorList>
    </citation>
    <scope>NUCLEOTIDE SEQUENCE</scope>
    <source>
        <strain evidence="2">CCMP291</strain>
    </source>
</reference>
<protein>
    <submittedName>
        <fullName evidence="1">Uncharacterized protein</fullName>
    </submittedName>
</protein>
<organism evidence="1 2">
    <name type="scientific">Chrysochromulina tobinii</name>
    <dbReference type="NCBI Taxonomy" id="1460289"/>
    <lineage>
        <taxon>Eukaryota</taxon>
        <taxon>Haptista</taxon>
        <taxon>Haptophyta</taxon>
        <taxon>Prymnesiophyceae</taxon>
        <taxon>Prymnesiales</taxon>
        <taxon>Chrysochromulinaceae</taxon>
        <taxon>Chrysochromulina</taxon>
    </lineage>
</organism>
<dbReference type="Proteomes" id="UP000037460">
    <property type="component" value="Unassembled WGS sequence"/>
</dbReference>
<sequence length="38" mass="4063">MFDGALTLPTLGEREFSETDSSIGSARHLAVLGARGWL</sequence>
<keyword evidence="2" id="KW-1185">Reference proteome</keyword>
<dbReference type="EMBL" id="JWZX01001039">
    <property type="protein sequence ID" value="KOO34944.1"/>
    <property type="molecule type" value="Genomic_DNA"/>
</dbReference>
<evidence type="ECO:0000313" key="2">
    <source>
        <dbReference type="Proteomes" id="UP000037460"/>
    </source>
</evidence>